<dbReference type="SUPFAM" id="SSF50331">
    <property type="entry name" value="MOP-like"/>
    <property type="match status" value="1"/>
</dbReference>
<sequence length="348" mass="39997">MRIRLENLSKKFKNLIAVNNLNIDIKDGELVCLLGPSGCGKSTTLSMIAGLENPTDGKIYFDDKDMTRIEAEYRDIGMVFQDYALYPHLTVFQNIEFPLKIKKLNKLDRKKEITRVAKLMQIEQLLNKKPSKLSGGQQQRVAIARAIVKNPKILLLDEPLSNLDARLRIELREDIRKLQKKLGITTVFVTHDQEEALSISDKILLMDKGNVQQYCNPKEMYMKPKNQFVATFLGNPTMNLFDGLEEDEKIYMLISGKKKELVSNNIHKVASKKGKVKIGIRPEDFILHEDGILEGEIYALQTLGKDVYLEVKCEDVFFRVSINWDHDFNEGDIVKFNVKYMHIFNLGE</sequence>
<evidence type="ECO:0000256" key="1">
    <source>
        <dbReference type="ARBA" id="ARBA00022448"/>
    </source>
</evidence>
<dbReference type="SUPFAM" id="SSF52540">
    <property type="entry name" value="P-loop containing nucleoside triphosphate hydrolases"/>
    <property type="match status" value="1"/>
</dbReference>
<dbReference type="PROSITE" id="PS00211">
    <property type="entry name" value="ABC_TRANSPORTER_1"/>
    <property type="match status" value="1"/>
</dbReference>
<evidence type="ECO:0000313" key="5">
    <source>
        <dbReference type="EMBL" id="XAM40211.1"/>
    </source>
</evidence>
<keyword evidence="3 5" id="KW-0067">ATP-binding</keyword>
<dbReference type="Proteomes" id="UP001477947">
    <property type="component" value="Chromosome"/>
</dbReference>
<dbReference type="Gene3D" id="2.40.50.140">
    <property type="entry name" value="Nucleic acid-binding proteins"/>
    <property type="match status" value="1"/>
</dbReference>
<dbReference type="InterPro" id="IPR027417">
    <property type="entry name" value="P-loop_NTPase"/>
</dbReference>
<dbReference type="Gene3D" id="3.40.50.300">
    <property type="entry name" value="P-loop containing nucleotide triphosphate hydrolases"/>
    <property type="match status" value="1"/>
</dbReference>
<dbReference type="GO" id="GO:0005524">
    <property type="term" value="F:ATP binding"/>
    <property type="evidence" value="ECO:0007669"/>
    <property type="project" value="UniProtKB-KW"/>
</dbReference>
<dbReference type="SMART" id="SM00382">
    <property type="entry name" value="AAA"/>
    <property type="match status" value="1"/>
</dbReference>
<reference evidence="5 6" key="1">
    <citation type="submission" date="2024-04" db="EMBL/GenBank/DDBJ databases">
        <title>Isolation and characterization of novel acetogenic strains of the genera Terrisporobacter and Acetoanaerobium.</title>
        <authorList>
            <person name="Boeer T."/>
            <person name="Schueler M.A."/>
            <person name="Lueschen A."/>
            <person name="Eysell L."/>
            <person name="Droege J."/>
            <person name="Heinemann M."/>
            <person name="Engelhardt L."/>
            <person name="Basen M."/>
            <person name="Daniel R."/>
        </authorList>
    </citation>
    <scope>NUCLEOTIDE SEQUENCE [LARGE SCALE GENOMIC DNA]</scope>
    <source>
        <strain evidence="5 6">ELB</strain>
    </source>
</reference>
<protein>
    <submittedName>
        <fullName evidence="5">Diacetylchitobiose uptake system ATP-binding protein MsiK</fullName>
    </submittedName>
</protein>
<accession>A0ABZ3F8S9</accession>
<dbReference type="Pfam" id="PF00005">
    <property type="entry name" value="ABC_tran"/>
    <property type="match status" value="1"/>
</dbReference>
<dbReference type="InterPro" id="IPR017871">
    <property type="entry name" value="ABC_transporter-like_CS"/>
</dbReference>
<dbReference type="InterPro" id="IPR003439">
    <property type="entry name" value="ABC_transporter-like_ATP-bd"/>
</dbReference>
<dbReference type="EMBL" id="CP154622">
    <property type="protein sequence ID" value="XAM40211.1"/>
    <property type="molecule type" value="Genomic_DNA"/>
</dbReference>
<dbReference type="PROSITE" id="PS50893">
    <property type="entry name" value="ABC_TRANSPORTER_2"/>
    <property type="match status" value="1"/>
</dbReference>
<dbReference type="RefSeq" id="WP_343338372.1">
    <property type="nucleotide sequence ID" value="NZ_CP154622.1"/>
</dbReference>
<dbReference type="InterPro" id="IPR003593">
    <property type="entry name" value="AAA+_ATPase"/>
</dbReference>
<dbReference type="InterPro" id="IPR008995">
    <property type="entry name" value="Mo/tungstate-bd_C_term_dom"/>
</dbReference>
<proteinExistence type="predicted"/>
<keyword evidence="6" id="KW-1185">Reference proteome</keyword>
<dbReference type="InterPro" id="IPR047641">
    <property type="entry name" value="ABC_transpr_MalK/UgpC-like"/>
</dbReference>
<organism evidence="5 6">
    <name type="scientific">Terrisporobacter petrolearius</name>
    <dbReference type="NCBI Taxonomy" id="1460447"/>
    <lineage>
        <taxon>Bacteria</taxon>
        <taxon>Bacillati</taxon>
        <taxon>Bacillota</taxon>
        <taxon>Clostridia</taxon>
        <taxon>Peptostreptococcales</taxon>
        <taxon>Peptostreptococcaceae</taxon>
        <taxon>Terrisporobacter</taxon>
    </lineage>
</organism>
<dbReference type="InterPro" id="IPR012340">
    <property type="entry name" value="NA-bd_OB-fold"/>
</dbReference>
<gene>
    <name evidence="5" type="primary">msiK</name>
    <name evidence="5" type="ORF">TPELB_05130</name>
</gene>
<evidence type="ECO:0000256" key="2">
    <source>
        <dbReference type="ARBA" id="ARBA00022741"/>
    </source>
</evidence>
<name>A0ABZ3F8S9_9FIRM</name>
<feature type="domain" description="ABC transporter" evidence="4">
    <location>
        <begin position="3"/>
        <end position="233"/>
    </location>
</feature>
<evidence type="ECO:0000256" key="3">
    <source>
        <dbReference type="ARBA" id="ARBA00022840"/>
    </source>
</evidence>
<dbReference type="PANTHER" id="PTHR43875">
    <property type="entry name" value="MALTODEXTRIN IMPORT ATP-BINDING PROTEIN MSMX"/>
    <property type="match status" value="1"/>
</dbReference>
<keyword evidence="2" id="KW-0547">Nucleotide-binding</keyword>
<dbReference type="Gene3D" id="2.40.50.100">
    <property type="match status" value="1"/>
</dbReference>
<evidence type="ECO:0000259" key="4">
    <source>
        <dbReference type="PROSITE" id="PS50893"/>
    </source>
</evidence>
<keyword evidence="1" id="KW-0813">Transport</keyword>
<dbReference type="PANTHER" id="PTHR43875:SF1">
    <property type="entry name" value="OSMOPROTECTIVE COMPOUNDS UPTAKE ATP-BINDING PROTEIN GGTA"/>
    <property type="match status" value="1"/>
</dbReference>
<evidence type="ECO:0000313" key="6">
    <source>
        <dbReference type="Proteomes" id="UP001477947"/>
    </source>
</evidence>